<feature type="region of interest" description="Disordered" evidence="1">
    <location>
        <begin position="717"/>
        <end position="750"/>
    </location>
</feature>
<feature type="compositionally biased region" description="Polar residues" evidence="1">
    <location>
        <begin position="1980"/>
        <end position="1999"/>
    </location>
</feature>
<feature type="compositionally biased region" description="Polar residues" evidence="1">
    <location>
        <begin position="717"/>
        <end position="744"/>
    </location>
</feature>
<evidence type="ECO:0000313" key="3">
    <source>
        <dbReference type="Proteomes" id="UP000033188"/>
    </source>
</evidence>
<dbReference type="GO" id="GO:0005802">
    <property type="term" value="C:trans-Golgi network"/>
    <property type="evidence" value="ECO:0007669"/>
    <property type="project" value="TreeGrafter"/>
</dbReference>
<dbReference type="VEuPathDB" id="PiroplasmaDB:BBBOND_0210630"/>
<dbReference type="PANTHER" id="PTHR21512">
    <property type="entry name" value="TRAFFICKING PROTEIN PARTICLE COMPLEX SUBUNIT 9"/>
    <property type="match status" value="1"/>
</dbReference>
<feature type="compositionally biased region" description="Basic and acidic residues" evidence="1">
    <location>
        <begin position="972"/>
        <end position="1014"/>
    </location>
</feature>
<feature type="region of interest" description="Disordered" evidence="1">
    <location>
        <begin position="765"/>
        <end position="791"/>
    </location>
</feature>
<feature type="region of interest" description="Disordered" evidence="1">
    <location>
        <begin position="961"/>
        <end position="1014"/>
    </location>
</feature>
<evidence type="ECO:0000256" key="1">
    <source>
        <dbReference type="SAM" id="MobiDB-lite"/>
    </source>
</evidence>
<dbReference type="Proteomes" id="UP000033188">
    <property type="component" value="Chromosome 2"/>
</dbReference>
<dbReference type="RefSeq" id="XP_012768097.1">
    <property type="nucleotide sequence ID" value="XM_012912643.1"/>
</dbReference>
<dbReference type="PANTHER" id="PTHR21512:SF5">
    <property type="entry name" value="TRAFFICKING PROTEIN PARTICLE COMPLEX SUBUNIT 9"/>
    <property type="match status" value="1"/>
</dbReference>
<dbReference type="OrthoDB" id="27962at2759"/>
<feature type="compositionally biased region" description="Polar residues" evidence="1">
    <location>
        <begin position="765"/>
        <end position="774"/>
    </location>
</feature>
<dbReference type="KEGG" id="bbig:BBBOND_0210630"/>
<feature type="compositionally biased region" description="Polar residues" evidence="1">
    <location>
        <begin position="1177"/>
        <end position="1188"/>
    </location>
</feature>
<dbReference type="EMBL" id="LK391708">
    <property type="protein sequence ID" value="CDR95911.1"/>
    <property type="molecule type" value="Genomic_DNA"/>
</dbReference>
<evidence type="ECO:0000313" key="2">
    <source>
        <dbReference type="EMBL" id="CDR95911.1"/>
    </source>
</evidence>
<dbReference type="GeneID" id="24564452"/>
<feature type="region of interest" description="Disordered" evidence="1">
    <location>
        <begin position="465"/>
        <end position="524"/>
    </location>
</feature>
<reference evidence="3" key="1">
    <citation type="submission" date="2014-06" db="EMBL/GenBank/DDBJ databases">
        <authorList>
            <person name="Aslett M."/>
            <person name="De Silva N."/>
        </authorList>
    </citation>
    <scope>NUCLEOTIDE SEQUENCE [LARGE SCALE GENOMIC DNA]</scope>
    <source>
        <strain evidence="3">Bond</strain>
    </source>
</reference>
<accession>A0A061D5D2</accession>
<protein>
    <submittedName>
        <fullName evidence="2">Uncharacterized protein</fullName>
    </submittedName>
</protein>
<dbReference type="InterPro" id="IPR013935">
    <property type="entry name" value="Trs120_TRAPPC9"/>
</dbReference>
<feature type="compositionally biased region" description="Basic and acidic residues" evidence="1">
    <location>
        <begin position="497"/>
        <end position="508"/>
    </location>
</feature>
<keyword evidence="3" id="KW-1185">Reference proteome</keyword>
<feature type="compositionally biased region" description="Polar residues" evidence="1">
    <location>
        <begin position="509"/>
        <end position="524"/>
    </location>
</feature>
<name>A0A061D5D2_BABBI</name>
<feature type="region of interest" description="Disordered" evidence="1">
    <location>
        <begin position="1177"/>
        <end position="1197"/>
    </location>
</feature>
<organism evidence="2 3">
    <name type="scientific">Babesia bigemina</name>
    <dbReference type="NCBI Taxonomy" id="5866"/>
    <lineage>
        <taxon>Eukaryota</taxon>
        <taxon>Sar</taxon>
        <taxon>Alveolata</taxon>
        <taxon>Apicomplexa</taxon>
        <taxon>Aconoidasida</taxon>
        <taxon>Piroplasmida</taxon>
        <taxon>Babesiidae</taxon>
        <taxon>Babesia</taxon>
    </lineage>
</organism>
<feature type="region of interest" description="Disordered" evidence="1">
    <location>
        <begin position="1980"/>
        <end position="2003"/>
    </location>
</feature>
<dbReference type="OMA" id="AVYWHHR"/>
<proteinExistence type="predicted"/>
<sequence length="2055" mass="227303">MAARSGAAPLFSNPLGLSQAYELLTSINVIVVRTHGTSDECYARCVEYLRTRMRFVSVNDLRATQPNYEPGAKERQHERYVLSINQSDTLAVAAEIEASYISAESVTRNILFPDVSSAPYVLGASPKTSAVDETSLFTIRYIEEGFPQYLDSGLFYQGTVSAGIVIHDTEVENNQELKDLFYAEVNRLYDRYGVSVVHMLCRSSRGFELFSREYLCPLYPWLKYSERSHRLRVDTSNDLFSNHILHKSNARETIILYSSCDRMTYFLRELMVHCLVCVLRMLMAALENDRLPESQIVTRYDNPELLNGLSRKQRAQLNTARTLKIHGDIYLMLNNLPKAIATYTLAKQRCKKVQDELFRSSAGFCLAIALSRLSQIKEQEHKDATAAGTGRAALLGLVAQPPTRNTLRCGARNDCCKDDTGDYALTTDVVNAHIAAAARHAAPHRFSAAHDMQSDDVMGAEHAHVRNPRSLRSTPRSPALDAMSSVPGSPQSYYISEHGDAVTEDERNATNTPTVNGSAQHSPTNMKSIRSAGMTMLPLPADFEPQSAQPREAEGAAPYVDKNAERIVRTFTKAATRWLQLARVPGRELEVCLPIMMHYLRDNGHHRHLHWIIARMVELADTCLSAVEYTNVLRYAIDVTRGEPFRRKWSFYNFLYEHRRLANGFAVPREMVDDVVRRFGLVTSLPEEAPASTSICPSSAGLPSVCSLHHQSDIPSLQASARTATPQSQPADNSPSIDPSQSPVSEAATGVAHVAGVAGSAIVHRTQQPGTRATRSLHFEPNSRLSTPSVDHADAAPTARMAPELADQFAEASLSVVKRLAVGQSTVQSASNAVLRYHPRHKRSYHSDASGALLDIAALTDSPFAADAPGVYPRFPEPLERSLERVTRIIGQPSVCNFWRNEGITADWRLTHFFGISRAYIDVAMRECDAYGMRLQNAHLSLISFIMAAERLLLHTSRNRPLSRCSSTTSKPGEEKAKPKEGAGKPEGDSGKPEGGRTKIDGEANDLRSDAPTKDPYNHDAVCHDFLKHHVDQIVANCRVVGTGGRYSLFDFDHVVLASDVSDALTLPRRGHRRVEMSTATARIPINLCYSNRNLLYILGGHGGSNLVVPHVCGMDYVPPRVGSDDVIHVKSNVNMVHSARARHAGSKTDHIFKLRDTRGYRCRCVCDFSRWAHSNGSMPSSSRTVESARSAADAPYGTPRKGALGLPRYGAVSSEPRCRVVNQASSKVPKCKLVKVDPVLAELVATNSAADEPHPREDAKGHEARPRAIDVDVGTVQSIEVRLWNPLPVQFVVEDLTLITVGARVDVVRRSVTVPPSAKEQKVLIRFVTRSKGRVDVVGVTFRMLGFLRCSQVFLRVPPPVVRSTVESVTAEPWSLHERAADLVRDGRGIMFTVGNVVYRPNVSYQSTRITVPRNVRNNLDHVLCSGTRRRSGRHDRSRHPVNFIRTSSIVSHCTQRCESDLYASRFGVRVPASSDASVPQTVRLCYRDTCWICCLTRQKGREMVVQDAPQLDLIEGEERLIYVTVHNDSVNVILSNVAVSVLPVLDEPEALCEVMTLSDREYATMKQRADIAQRASASVRNFTVLADKAVSMRNTIPGLSSINNAESPRSHCSLGSSTASAQPMLQAPAAVLPGTTLYIPILYRAAITASRFHVRVDYEYSERDGPVRAAIYKRINLAVSKGISIGQMGMIVKPRVSFDIAALVATLKQRHLQLSTLGALQMYKHVFDDQEVDVILSVANATDEPFLCLSGGANSAFVALPKAESHWRITARRLLYVEAKRMCPFSFVQLLDHHMALRWSLGEVREGELRISDLTHQKPKPMPGSRAGRRLFSKREYKTAVLRQCTRPALWRMKVAGRPLSIVRYSRVPEIVHTNLHHLVESKITMDISVTADSPGAVSAPDTLLNESCVTTMEGTPFTVKVFARNNGDVPVHSYTTVIVPFLYGACGHPRGLRWTGALEQVGMQHLLPAARIVTRTPAPTTSDVGSPRSQQHQGSPSPRGIEILDRQVPVAHLSLVAHESSIYGVTAAIVVRRDQAVYWHHRPVVIHVVPRS</sequence>
<gene>
    <name evidence="2" type="ORF">BBBOND_0210630</name>
</gene>